<evidence type="ECO:0008006" key="3">
    <source>
        <dbReference type="Google" id="ProtNLM"/>
    </source>
</evidence>
<evidence type="ECO:0000313" key="1">
    <source>
        <dbReference type="EMBL" id="MFC5818676.1"/>
    </source>
</evidence>
<reference evidence="2" key="1">
    <citation type="journal article" date="2019" name="Int. J. Syst. Evol. Microbiol.">
        <title>The Global Catalogue of Microorganisms (GCM) 10K type strain sequencing project: providing services to taxonomists for standard genome sequencing and annotation.</title>
        <authorList>
            <consortium name="The Broad Institute Genomics Platform"/>
            <consortium name="The Broad Institute Genome Sequencing Center for Infectious Disease"/>
            <person name="Wu L."/>
            <person name="Ma J."/>
        </authorList>
    </citation>
    <scope>NUCLEOTIDE SEQUENCE [LARGE SCALE GENOMIC DNA]</scope>
    <source>
        <strain evidence="2">CGMCC 4.7106</strain>
    </source>
</reference>
<dbReference type="Gene3D" id="3.30.365.10">
    <property type="entry name" value="Aldehyde oxidase/xanthine dehydrogenase, molybdopterin binding domain"/>
    <property type="match status" value="1"/>
</dbReference>
<dbReference type="RefSeq" id="WP_378524906.1">
    <property type="nucleotide sequence ID" value="NZ_JBHSNW010000014.1"/>
</dbReference>
<evidence type="ECO:0000313" key="2">
    <source>
        <dbReference type="Proteomes" id="UP001596096"/>
    </source>
</evidence>
<sequence>MNLVALQGFAPRGVEKGVRVGLDVTFVGVPDAYNPVGVKGVGEIGLVGMAAAIANAVFHATGRRIRSVPITIDDLL</sequence>
<organism evidence="1 2">
    <name type="scientific">Nonomuraea harbinensis</name>
    <dbReference type="NCBI Taxonomy" id="1286938"/>
    <lineage>
        <taxon>Bacteria</taxon>
        <taxon>Bacillati</taxon>
        <taxon>Actinomycetota</taxon>
        <taxon>Actinomycetes</taxon>
        <taxon>Streptosporangiales</taxon>
        <taxon>Streptosporangiaceae</taxon>
        <taxon>Nonomuraea</taxon>
    </lineage>
</organism>
<gene>
    <name evidence="1" type="ORF">ACFPUY_26535</name>
</gene>
<name>A0ABW1C1T3_9ACTN</name>
<dbReference type="InterPro" id="IPR037165">
    <property type="entry name" value="AldOxase/xan_DH_Mopterin-bd_sf"/>
</dbReference>
<protein>
    <recommendedName>
        <fullName evidence="3">Xanthine dehydrogenase family protein molybdopterin-binding subunit</fullName>
    </recommendedName>
</protein>
<dbReference type="SUPFAM" id="SSF56003">
    <property type="entry name" value="Molybdenum cofactor-binding domain"/>
    <property type="match status" value="1"/>
</dbReference>
<comment type="caution">
    <text evidence="1">The sequence shown here is derived from an EMBL/GenBank/DDBJ whole genome shotgun (WGS) entry which is preliminary data.</text>
</comment>
<dbReference type="Proteomes" id="UP001596096">
    <property type="component" value="Unassembled WGS sequence"/>
</dbReference>
<proteinExistence type="predicted"/>
<dbReference type="EMBL" id="JBHSNW010000014">
    <property type="protein sequence ID" value="MFC5818676.1"/>
    <property type="molecule type" value="Genomic_DNA"/>
</dbReference>
<accession>A0ABW1C1T3</accession>
<keyword evidence="2" id="KW-1185">Reference proteome</keyword>